<protein>
    <recommendedName>
        <fullName evidence="2">ACT domain-containing protein ACR</fullName>
    </recommendedName>
    <alternativeName>
        <fullName evidence="2">Protein ACT DOMAIN REPEATS</fullName>
    </alternativeName>
</protein>
<dbReference type="InterPro" id="IPR045865">
    <property type="entry name" value="ACT-like_dom_sf"/>
</dbReference>
<feature type="domain" description="ACT" evidence="3">
    <location>
        <begin position="340"/>
        <end position="413"/>
    </location>
</feature>
<dbReference type="Gene3D" id="3.30.70.260">
    <property type="match status" value="2"/>
</dbReference>
<dbReference type="CDD" id="cd04926">
    <property type="entry name" value="ACT_ACR_4"/>
    <property type="match status" value="1"/>
</dbReference>
<dbReference type="PROSITE" id="PS51671">
    <property type="entry name" value="ACT"/>
    <property type="match status" value="3"/>
</dbReference>
<dbReference type="OrthoDB" id="2019938at2759"/>
<organism evidence="4 5">
    <name type="scientific">Coptis chinensis</name>
    <dbReference type="NCBI Taxonomy" id="261450"/>
    <lineage>
        <taxon>Eukaryota</taxon>
        <taxon>Viridiplantae</taxon>
        <taxon>Streptophyta</taxon>
        <taxon>Embryophyta</taxon>
        <taxon>Tracheophyta</taxon>
        <taxon>Spermatophyta</taxon>
        <taxon>Magnoliopsida</taxon>
        <taxon>Ranunculales</taxon>
        <taxon>Ranunculaceae</taxon>
        <taxon>Coptidoideae</taxon>
        <taxon>Coptis</taxon>
    </lineage>
</organism>
<reference evidence="4 5" key="1">
    <citation type="submission" date="2020-10" db="EMBL/GenBank/DDBJ databases">
        <title>The Coptis chinensis genome and diversification of protoberbering-type alkaloids.</title>
        <authorList>
            <person name="Wang B."/>
            <person name="Shu S."/>
            <person name="Song C."/>
            <person name="Liu Y."/>
        </authorList>
    </citation>
    <scope>NUCLEOTIDE SEQUENCE [LARGE SCALE GENOMIC DNA]</scope>
    <source>
        <strain evidence="4">HL-2020</strain>
        <tissue evidence="4">Leaf</tissue>
    </source>
</reference>
<dbReference type="GO" id="GO:0016597">
    <property type="term" value="F:amino acid binding"/>
    <property type="evidence" value="ECO:0007669"/>
    <property type="project" value="UniProtKB-UniRule"/>
</dbReference>
<keyword evidence="5" id="KW-1185">Reference proteome</keyword>
<dbReference type="PANTHER" id="PTHR31096:SF15">
    <property type="entry name" value="ACT DOMAIN-CONTAINING PROTEIN ACR"/>
    <property type="match status" value="1"/>
</dbReference>
<dbReference type="SUPFAM" id="SSF55021">
    <property type="entry name" value="ACT-like"/>
    <property type="match status" value="3"/>
</dbReference>
<comment type="caution">
    <text evidence="4">The sequence shown here is derived from an EMBL/GenBank/DDBJ whole genome shotgun (WGS) entry which is preliminary data.</text>
</comment>
<evidence type="ECO:0000313" key="4">
    <source>
        <dbReference type="EMBL" id="KAF9605191.1"/>
    </source>
</evidence>
<dbReference type="InterPro" id="IPR002912">
    <property type="entry name" value="ACT_dom"/>
</dbReference>
<gene>
    <name evidence="4" type="ORF">IFM89_014304</name>
</gene>
<feature type="domain" description="ACT" evidence="3">
    <location>
        <begin position="127"/>
        <end position="204"/>
    </location>
</feature>
<evidence type="ECO:0000313" key="5">
    <source>
        <dbReference type="Proteomes" id="UP000631114"/>
    </source>
</evidence>
<evidence type="ECO:0000259" key="3">
    <source>
        <dbReference type="PROSITE" id="PS51671"/>
    </source>
</evidence>
<dbReference type="CDD" id="cd04897">
    <property type="entry name" value="ACT_ACR_3"/>
    <property type="match status" value="1"/>
</dbReference>
<sequence>MDYWSPSLDVDEEFEKLAIRMNPPRVTIDNTLNRKATLIKVDSANKHGSLLEVVQILTDLNLTIIKAYISSDGEWFMDVFHVVDQDGNKLPDGELTEHIEQTLGSRVCSLWSLRRSVGVQAAAEHTTIELTGRDRPGLLSEIFAVLVDLKCNVGAAEVWTHNSRMASVVYITDDTTGSPIDDNDRLSNIKKLLRYVLKGNRDKRYANTAVTTGGTHTERRLHQMMYADRDYEWCDDDDVPSVSDRSKPLVTLENIADKGYTVVNMRCRDRPKLLFDTVCTLTDMQYVVFHATVVVEGPEAYQEFYIRHLDGCTISSDAERQRVIRCLEAAIQRRTSEGIRLELCSEDRVGLLSDVTRIFRENGLSVIRAEVTTRGSQAVNVFYVTDASGNPVKSDTIEAVRCDIGQTVLRVKHDTYSAEKENNKFSFGNLFRSRSEKLLYNLGLIRSYS</sequence>
<dbReference type="EMBL" id="JADFTS010000005">
    <property type="protein sequence ID" value="KAF9605191.1"/>
    <property type="molecule type" value="Genomic_DNA"/>
</dbReference>
<dbReference type="Proteomes" id="UP000631114">
    <property type="component" value="Unassembled WGS sequence"/>
</dbReference>
<keyword evidence="1 2" id="KW-0677">Repeat</keyword>
<evidence type="ECO:0000256" key="1">
    <source>
        <dbReference type="ARBA" id="ARBA00022737"/>
    </source>
</evidence>
<accession>A0A835HSY8</accession>
<proteinExistence type="predicted"/>
<dbReference type="InterPro" id="IPR040217">
    <property type="entry name" value="ACR1-12"/>
</dbReference>
<comment type="function">
    <text evidence="2">Binds amino acids.</text>
</comment>
<dbReference type="PANTHER" id="PTHR31096">
    <property type="entry name" value="ACT DOMAIN-CONTAINING PROTEIN ACR4-RELATED"/>
    <property type="match status" value="1"/>
</dbReference>
<dbReference type="Pfam" id="PF01842">
    <property type="entry name" value="ACT"/>
    <property type="match status" value="3"/>
</dbReference>
<evidence type="ECO:0000256" key="2">
    <source>
        <dbReference type="RuleBase" id="RU369043"/>
    </source>
</evidence>
<dbReference type="AlphaFoldDB" id="A0A835HSY8"/>
<name>A0A835HSY8_9MAGN</name>
<feature type="domain" description="ACT" evidence="3">
    <location>
        <begin position="38"/>
        <end position="115"/>
    </location>
</feature>